<proteinExistence type="inferred from homology"/>
<feature type="transmembrane region" description="Helical" evidence="17">
    <location>
        <begin position="320"/>
        <end position="339"/>
    </location>
</feature>
<keyword evidence="14 17" id="KW-0496">Mitochondrion</keyword>
<reference evidence="20" key="2">
    <citation type="submission" date="2020-03" db="EMBL/GenBank/DDBJ databases">
        <authorList>
            <person name="Lee C.-W."/>
            <person name="Tomikawa K."/>
            <person name="Min G.-S."/>
        </authorList>
    </citation>
    <scope>NUCLEOTIDE SEQUENCE</scope>
</reference>
<evidence type="ECO:0000256" key="6">
    <source>
        <dbReference type="ARBA" id="ARBA00022448"/>
    </source>
</evidence>
<keyword evidence="12 17" id="KW-0520">NAD</keyword>
<evidence type="ECO:0000256" key="13">
    <source>
        <dbReference type="ARBA" id="ARBA00023075"/>
    </source>
</evidence>
<feature type="transmembrane region" description="Helical" evidence="17">
    <location>
        <begin position="371"/>
        <end position="392"/>
    </location>
</feature>
<gene>
    <name evidence="20" type="primary">ND4</name>
</gene>
<dbReference type="GO" id="GO:0048039">
    <property type="term" value="F:ubiquinone binding"/>
    <property type="evidence" value="ECO:0007669"/>
    <property type="project" value="TreeGrafter"/>
</dbReference>
<reference evidence="20" key="1">
    <citation type="journal article" date="2020" name="Mitochondrial DNA Part B Resour">
        <title>The complete mitochondrial genome of Jesogammarus (Jesogammarus) hinumensis (Crustacea: Amphipoda: Anisogammaridae).</title>
        <authorList>
            <person name="Lee C.W."/>
            <person name="Tomikawa K."/>
            <person name="Min G.S."/>
        </authorList>
    </citation>
    <scope>NUCLEOTIDE SEQUENCE</scope>
</reference>
<dbReference type="InterPro" id="IPR001750">
    <property type="entry name" value="ND/Mrp_TM"/>
</dbReference>
<organism evidence="20">
    <name type="scientific">Jesogammarus hinumensis</name>
    <dbReference type="NCBI Taxonomy" id="378308"/>
    <lineage>
        <taxon>Eukaryota</taxon>
        <taxon>Metazoa</taxon>
        <taxon>Ecdysozoa</taxon>
        <taxon>Arthropoda</taxon>
        <taxon>Crustacea</taxon>
        <taxon>Multicrustacea</taxon>
        <taxon>Malacostraca</taxon>
        <taxon>Eumalacostraca</taxon>
        <taxon>Peracarida</taxon>
        <taxon>Amphipoda</taxon>
        <taxon>Senticaudata</taxon>
        <taxon>Gammarida</taxon>
        <taxon>Gammaridira</taxon>
        <taxon>Gammaroidea</taxon>
        <taxon>Anisogammaridae</taxon>
        <taxon>Jesogammarus</taxon>
    </lineage>
</organism>
<keyword evidence="8 17" id="KW-0812">Transmembrane</keyword>
<dbReference type="GO" id="GO:0008137">
    <property type="term" value="F:NADH dehydrogenase (ubiquinone) activity"/>
    <property type="evidence" value="ECO:0007669"/>
    <property type="project" value="UniProtKB-UniRule"/>
</dbReference>
<dbReference type="EC" id="7.1.1.2" evidence="4 17"/>
<evidence type="ECO:0000256" key="14">
    <source>
        <dbReference type="ARBA" id="ARBA00023128"/>
    </source>
</evidence>
<feature type="transmembrane region" description="Helical" evidence="17">
    <location>
        <begin position="412"/>
        <end position="432"/>
    </location>
</feature>
<evidence type="ECO:0000256" key="17">
    <source>
        <dbReference type="RuleBase" id="RU003297"/>
    </source>
</evidence>
<accession>A0A891ZKL7</accession>
<dbReference type="GO" id="GO:0015990">
    <property type="term" value="P:electron transport coupled proton transport"/>
    <property type="evidence" value="ECO:0007669"/>
    <property type="project" value="TreeGrafter"/>
</dbReference>
<geneLocation type="mitochondrion" evidence="20"/>
<keyword evidence="11 17" id="KW-1133">Transmembrane helix</keyword>
<evidence type="ECO:0000256" key="16">
    <source>
        <dbReference type="ARBA" id="ARBA00049551"/>
    </source>
</evidence>
<feature type="transmembrane region" description="Helical" evidence="17">
    <location>
        <begin position="289"/>
        <end position="308"/>
    </location>
</feature>
<comment type="function">
    <text evidence="17">Core subunit of the mitochondrial membrane respiratory chain NADH dehydrogenase (Complex I) which catalyzes electron transfer from NADH through the respiratory chain, using ubiquinone as an electron acceptor. Essential for the catalytic activity and assembly of complex I.</text>
</comment>
<evidence type="ECO:0000256" key="11">
    <source>
        <dbReference type="ARBA" id="ARBA00022989"/>
    </source>
</evidence>
<feature type="transmembrane region" description="Helical" evidence="17">
    <location>
        <begin position="203"/>
        <end position="222"/>
    </location>
</feature>
<dbReference type="GeneID" id="67268937"/>
<keyword evidence="7 17" id="KW-0679">Respiratory chain</keyword>
<dbReference type="GO" id="GO:0003954">
    <property type="term" value="F:NADH dehydrogenase activity"/>
    <property type="evidence" value="ECO:0007669"/>
    <property type="project" value="TreeGrafter"/>
</dbReference>
<evidence type="ECO:0000256" key="10">
    <source>
        <dbReference type="ARBA" id="ARBA00022982"/>
    </source>
</evidence>
<evidence type="ECO:0000256" key="4">
    <source>
        <dbReference type="ARBA" id="ARBA00012944"/>
    </source>
</evidence>
<keyword evidence="6 17" id="KW-0813">Transport</keyword>
<feature type="domain" description="NADH:ubiquinone oxidoreductase chain 4 N-terminal" evidence="19">
    <location>
        <begin position="16"/>
        <end position="94"/>
    </location>
</feature>
<dbReference type="PANTHER" id="PTHR43507">
    <property type="entry name" value="NADH-UBIQUINONE OXIDOREDUCTASE CHAIN 4"/>
    <property type="match status" value="1"/>
</dbReference>
<feature type="transmembrane region" description="Helical" evidence="17">
    <location>
        <begin position="48"/>
        <end position="69"/>
    </location>
</feature>
<dbReference type="PRINTS" id="PR01437">
    <property type="entry name" value="NUOXDRDTASE4"/>
</dbReference>
<feature type="transmembrane region" description="Helical" evidence="17">
    <location>
        <begin position="161"/>
        <end position="183"/>
    </location>
</feature>
<keyword evidence="13 17" id="KW-0830">Ubiquinone</keyword>
<dbReference type="GO" id="GO:0031966">
    <property type="term" value="C:mitochondrial membrane"/>
    <property type="evidence" value="ECO:0007669"/>
    <property type="project" value="UniProtKB-SubCell"/>
</dbReference>
<feature type="domain" description="NADH:quinone oxidoreductase/Mrp antiporter transmembrane" evidence="18">
    <location>
        <begin position="99"/>
        <end position="375"/>
    </location>
</feature>
<dbReference type="Pfam" id="PF01059">
    <property type="entry name" value="Oxidored_q5_N"/>
    <property type="match status" value="1"/>
</dbReference>
<comment type="similarity">
    <text evidence="3 17">Belongs to the complex I subunit 4 family.</text>
</comment>
<evidence type="ECO:0000256" key="1">
    <source>
        <dbReference type="ARBA" id="ARBA00003257"/>
    </source>
</evidence>
<dbReference type="AlphaFoldDB" id="A0A891ZKL7"/>
<feature type="transmembrane region" description="Helical" evidence="17">
    <location>
        <begin position="345"/>
        <end position="364"/>
    </location>
</feature>
<evidence type="ECO:0000259" key="19">
    <source>
        <dbReference type="Pfam" id="PF01059"/>
    </source>
</evidence>
<dbReference type="Pfam" id="PF00361">
    <property type="entry name" value="Proton_antipo_M"/>
    <property type="match status" value="1"/>
</dbReference>
<comment type="function">
    <text evidence="1">Core subunit of the mitochondrial membrane respiratory chain NADH dehydrogenase (Complex I) that is believed to belong to the minimal assembly required for catalysis. Complex I functions in the transfer of electrons from NADH to the respiratory chain. The immediate electron acceptor for the enzyme is believed to be ubiquinone.</text>
</comment>
<dbReference type="PANTHER" id="PTHR43507:SF20">
    <property type="entry name" value="NADH-UBIQUINONE OXIDOREDUCTASE CHAIN 4"/>
    <property type="match status" value="1"/>
</dbReference>
<evidence type="ECO:0000313" key="20">
    <source>
        <dbReference type="EMBL" id="QRN71584.1"/>
    </source>
</evidence>
<dbReference type="RefSeq" id="YP_010164879.1">
    <property type="nucleotide sequence ID" value="NC_057497.1"/>
</dbReference>
<keyword evidence="10 17" id="KW-0249">Electron transport</keyword>
<evidence type="ECO:0000256" key="7">
    <source>
        <dbReference type="ARBA" id="ARBA00022660"/>
    </source>
</evidence>
<evidence type="ECO:0000259" key="18">
    <source>
        <dbReference type="Pfam" id="PF00361"/>
    </source>
</evidence>
<evidence type="ECO:0000256" key="9">
    <source>
        <dbReference type="ARBA" id="ARBA00022967"/>
    </source>
</evidence>
<keyword evidence="15 17" id="KW-0472">Membrane</keyword>
<dbReference type="EMBL" id="MT270126">
    <property type="protein sequence ID" value="QRN71584.1"/>
    <property type="molecule type" value="Genomic_DNA"/>
</dbReference>
<comment type="subcellular location">
    <subcellularLocation>
        <location evidence="2 17">Mitochondrion membrane</location>
        <topology evidence="2 17">Multi-pass membrane protein</topology>
    </subcellularLocation>
</comment>
<dbReference type="InterPro" id="IPR000260">
    <property type="entry name" value="NADH4_N"/>
</dbReference>
<feature type="transmembrane region" description="Helical" evidence="17">
    <location>
        <begin position="104"/>
        <end position="123"/>
    </location>
</feature>
<evidence type="ECO:0000256" key="2">
    <source>
        <dbReference type="ARBA" id="ARBA00004225"/>
    </source>
</evidence>
<name>A0A891ZKL7_9CRUS</name>
<feature type="transmembrane region" description="Helical" evidence="17">
    <location>
        <begin position="135"/>
        <end position="155"/>
    </location>
</feature>
<comment type="catalytic activity">
    <reaction evidence="16 17">
        <text>a ubiquinone + NADH + 5 H(+)(in) = a ubiquinol + NAD(+) + 4 H(+)(out)</text>
        <dbReference type="Rhea" id="RHEA:29091"/>
        <dbReference type="Rhea" id="RHEA-COMP:9565"/>
        <dbReference type="Rhea" id="RHEA-COMP:9566"/>
        <dbReference type="ChEBI" id="CHEBI:15378"/>
        <dbReference type="ChEBI" id="CHEBI:16389"/>
        <dbReference type="ChEBI" id="CHEBI:17976"/>
        <dbReference type="ChEBI" id="CHEBI:57540"/>
        <dbReference type="ChEBI" id="CHEBI:57945"/>
        <dbReference type="EC" id="7.1.1.2"/>
    </reaction>
</comment>
<feature type="transmembrane region" description="Helical" evidence="17">
    <location>
        <begin position="12"/>
        <end position="33"/>
    </location>
</feature>
<dbReference type="CTD" id="4538"/>
<evidence type="ECO:0000256" key="12">
    <source>
        <dbReference type="ARBA" id="ARBA00023027"/>
    </source>
</evidence>
<feature type="transmembrane region" description="Helical" evidence="17">
    <location>
        <begin position="81"/>
        <end position="98"/>
    </location>
</feature>
<dbReference type="InterPro" id="IPR003918">
    <property type="entry name" value="NADH_UbQ_OxRdtase"/>
</dbReference>
<feature type="transmembrane region" description="Helical" evidence="17">
    <location>
        <begin position="234"/>
        <end position="255"/>
    </location>
</feature>
<evidence type="ECO:0000256" key="8">
    <source>
        <dbReference type="ARBA" id="ARBA00022692"/>
    </source>
</evidence>
<keyword evidence="9" id="KW-1278">Translocase</keyword>
<evidence type="ECO:0000256" key="5">
    <source>
        <dbReference type="ARBA" id="ARBA00021006"/>
    </source>
</evidence>
<sequence length="433" mass="48643">MMGVLGSAVMSKFWGEVLLVFGLFGVSSIYFHYGGWVKSVSFFFEVDMVGGSLILLSLWVIFLSLLSSISIKSGLNFKHTFVFLMAIMMVCLVLSFSVNNYILFYISFEVCLVPIMLLVLGWGYQPERVEAGSYLLFYTLFGSLPLFYVLLKFNFLMGSSYMYWFDYSCGGLCFIFLVGAFLAKFPMYMVHLWLLKAHVEAPVAGSMVLAGILLKLGGYGLIRVLPLYDGSNMFISELIMVTSLLGALNMAILCLRHLDMKLLVASSSVVHMSLCIGSLFSFNETGYKGSVLMMLSHGLCSSCLFYMCNMVYERTGSRSLYINKGMLNLMPSMGLWWFLVISTNMASPPSINLLSEILMFISLVSWELKSMFLLAGISFFGAAYSLYLFSFSQHGLFNLGLSCFNSGSLTEYFIIFLHWAPMNFFIFSVVYLI</sequence>
<evidence type="ECO:0000256" key="15">
    <source>
        <dbReference type="ARBA" id="ARBA00023136"/>
    </source>
</evidence>
<evidence type="ECO:0000256" key="3">
    <source>
        <dbReference type="ARBA" id="ARBA00009025"/>
    </source>
</evidence>
<feature type="transmembrane region" description="Helical" evidence="17">
    <location>
        <begin position="262"/>
        <end position="283"/>
    </location>
</feature>
<protein>
    <recommendedName>
        <fullName evidence="5 17">NADH-ubiquinone oxidoreductase chain 4</fullName>
        <ecNumber evidence="4 17">7.1.1.2</ecNumber>
    </recommendedName>
</protein>
<dbReference type="GO" id="GO:0042773">
    <property type="term" value="P:ATP synthesis coupled electron transport"/>
    <property type="evidence" value="ECO:0007669"/>
    <property type="project" value="InterPro"/>
</dbReference>